<dbReference type="GO" id="GO:0098015">
    <property type="term" value="C:virus tail"/>
    <property type="evidence" value="ECO:0007669"/>
    <property type="project" value="UniProtKB-KW"/>
</dbReference>
<dbReference type="InterPro" id="IPR030392">
    <property type="entry name" value="S74_ICA"/>
</dbReference>
<dbReference type="KEGG" id="vg:30310658"/>
<accession>A0A173GDC1</accession>
<protein>
    <submittedName>
        <fullName evidence="5">Tail fiber protein</fullName>
    </submittedName>
</protein>
<evidence type="ECO:0000313" key="6">
    <source>
        <dbReference type="Proteomes" id="UP000207623"/>
    </source>
</evidence>
<dbReference type="InterPro" id="IPR036388">
    <property type="entry name" value="WH-like_DNA-bd_sf"/>
</dbReference>
<dbReference type="RefSeq" id="YP_009323870.1">
    <property type="nucleotide sequence ID" value="NC_031933.1"/>
</dbReference>
<name>A0A173GDC1_9CAUD</name>
<dbReference type="EMBL" id="KX017521">
    <property type="protein sequence ID" value="ANH51049.1"/>
    <property type="molecule type" value="Genomic_DNA"/>
</dbReference>
<proteinExistence type="predicted"/>
<evidence type="ECO:0000256" key="3">
    <source>
        <dbReference type="SAM" id="Coils"/>
    </source>
</evidence>
<evidence type="ECO:0000256" key="2">
    <source>
        <dbReference type="ARBA" id="ARBA00022732"/>
    </source>
</evidence>
<feature type="domain" description="Peptidase S74" evidence="4">
    <location>
        <begin position="271"/>
        <end position="368"/>
    </location>
</feature>
<comment type="subcellular location">
    <subcellularLocation>
        <location evidence="1">Virion</location>
    </subcellularLocation>
</comment>
<reference evidence="5 6" key="1">
    <citation type="submission" date="2016-04" db="EMBL/GenBank/DDBJ databases">
        <title>Complete Genome Sequences of three Siphoviridae Bacteriophages infecting Salmonella enterica enterica subsp. Enteridis.</title>
        <authorList>
            <person name="Paradiso R."/>
            <person name="Lombardi S."/>
            <person name="Iodice M.G."/>
            <person name="Riccardi M.G."/>
            <person name="Orsini M."/>
            <person name="Bolletti Censi S."/>
            <person name="Galiero G."/>
            <person name="Borriello G."/>
        </authorList>
    </citation>
    <scope>NUCLEOTIDE SEQUENCE [LARGE SCALE GENOMIC DNA]</scope>
</reference>
<sequence>MPRLQFKSLGGGTGANNVSAARNNLGIGENDIPVFRGIALDEKHGTNSGILYLRNKNAEGVQISYSRIYNEIQAGVAKTTIQVTREGGGNNYYQFDEHGNALNYNSITIGRGIGNALGDNSLVIGDVDTGFKWGGDGIIKLICDSRNVMAFAPTALETFVTTGYRGDDRSRCIYSHGVRTGGGNGFIAGQIETGSWAAWRDRAAGMLIELPAVDSAANIFKAVKWGADWLTAMDTLLWAGGNAETHLYVRGATYSFPDSGQATATQWVSTSDIRLKAQLKEIKTAREKVKAIKGYTYFKRNNIDEDEHSFYSEEAGVIAQDVQTVLPEAVYKISNSEYLGVSYSGVTALLVNAFNELNEVVEKQQQEIDELKELVKQLLTK</sequence>
<keyword evidence="6" id="KW-1185">Reference proteome</keyword>
<dbReference type="Pfam" id="PF13884">
    <property type="entry name" value="Peptidase_S74"/>
    <property type="match status" value="1"/>
</dbReference>
<feature type="coiled-coil region" evidence="3">
    <location>
        <begin position="354"/>
        <end position="381"/>
    </location>
</feature>
<keyword evidence="3" id="KW-0175">Coiled coil</keyword>
<evidence type="ECO:0000313" key="5">
    <source>
        <dbReference type="EMBL" id="ANH51049.1"/>
    </source>
</evidence>
<keyword evidence="2" id="KW-0946">Virion</keyword>
<dbReference type="Gene3D" id="1.10.10.10">
    <property type="entry name" value="Winged helix-like DNA-binding domain superfamily/Winged helix DNA-binding domain"/>
    <property type="match status" value="1"/>
</dbReference>
<keyword evidence="2" id="KW-1227">Viral tail protein</keyword>
<evidence type="ECO:0000259" key="4">
    <source>
        <dbReference type="PROSITE" id="PS51688"/>
    </source>
</evidence>
<organism evidence="5 6">
    <name type="scientific">Salmonella phage 118970_sal2</name>
    <dbReference type="NCBI Taxonomy" id="1813782"/>
    <lineage>
        <taxon>Viruses</taxon>
        <taxon>Duplodnaviria</taxon>
        <taxon>Heunggongvirae</taxon>
        <taxon>Uroviricota</taxon>
        <taxon>Caudoviricetes</taxon>
        <taxon>Demerecviridae</taxon>
        <taxon>Markadamsvirinae</taxon>
        <taxon>Epseptimavirus</taxon>
        <taxon>Epseptimavirus 118970sal2</taxon>
    </lineage>
</organism>
<dbReference type="GeneID" id="30310658"/>
<dbReference type="PROSITE" id="PS51688">
    <property type="entry name" value="ICA"/>
    <property type="match status" value="1"/>
</dbReference>
<evidence type="ECO:0000256" key="1">
    <source>
        <dbReference type="ARBA" id="ARBA00004328"/>
    </source>
</evidence>
<dbReference type="Proteomes" id="UP000207623">
    <property type="component" value="Segment"/>
</dbReference>